<dbReference type="Proteomes" id="UP000516437">
    <property type="component" value="Chromosome 5"/>
</dbReference>
<accession>A0A6A1VJ12</accession>
<evidence type="ECO:0000313" key="2">
    <source>
        <dbReference type="Proteomes" id="UP000516437"/>
    </source>
</evidence>
<name>A0A6A1VJ12_9ROSI</name>
<sequence length="159" mass="17661">MALSTRGVGVRHCRPVAGHCGVGLRGGAASRCGVGLRGGAAGHCDHTFEDGMLLEAVEQAGWLPFIQRTGYASKNMVREFYYTILRARNLEELSMEVIVRNIPITFLPNELARFLDYKRDLTAFLNLPLSEEGQPTKVEDFRKMLGEDTTTLKGSYMIH</sequence>
<proteinExistence type="predicted"/>
<dbReference type="AlphaFoldDB" id="A0A6A1VJ12"/>
<protein>
    <submittedName>
        <fullName evidence="1">Uncharacterized protein</fullName>
    </submittedName>
</protein>
<dbReference type="EMBL" id="RXIC02000023">
    <property type="protein sequence ID" value="KAB1212821.1"/>
    <property type="molecule type" value="Genomic_DNA"/>
</dbReference>
<gene>
    <name evidence="1" type="ORF">CJ030_MR5G010121</name>
</gene>
<dbReference type="OrthoDB" id="1559178at2759"/>
<evidence type="ECO:0000313" key="1">
    <source>
        <dbReference type="EMBL" id="KAB1212821.1"/>
    </source>
</evidence>
<organism evidence="1 2">
    <name type="scientific">Morella rubra</name>
    <name type="common">Chinese bayberry</name>
    <dbReference type="NCBI Taxonomy" id="262757"/>
    <lineage>
        <taxon>Eukaryota</taxon>
        <taxon>Viridiplantae</taxon>
        <taxon>Streptophyta</taxon>
        <taxon>Embryophyta</taxon>
        <taxon>Tracheophyta</taxon>
        <taxon>Spermatophyta</taxon>
        <taxon>Magnoliopsida</taxon>
        <taxon>eudicotyledons</taxon>
        <taxon>Gunneridae</taxon>
        <taxon>Pentapetalae</taxon>
        <taxon>rosids</taxon>
        <taxon>fabids</taxon>
        <taxon>Fagales</taxon>
        <taxon>Myricaceae</taxon>
        <taxon>Morella</taxon>
    </lineage>
</organism>
<reference evidence="1 2" key="1">
    <citation type="journal article" date="2019" name="Plant Biotechnol. J.">
        <title>The red bayberry genome and genetic basis of sex determination.</title>
        <authorList>
            <person name="Jia H.M."/>
            <person name="Jia H.J."/>
            <person name="Cai Q.L."/>
            <person name="Wang Y."/>
            <person name="Zhao H.B."/>
            <person name="Yang W.F."/>
            <person name="Wang G.Y."/>
            <person name="Li Y.H."/>
            <person name="Zhan D.L."/>
            <person name="Shen Y.T."/>
            <person name="Niu Q.F."/>
            <person name="Chang L."/>
            <person name="Qiu J."/>
            <person name="Zhao L."/>
            <person name="Xie H.B."/>
            <person name="Fu W.Y."/>
            <person name="Jin J."/>
            <person name="Li X.W."/>
            <person name="Jiao Y."/>
            <person name="Zhou C.C."/>
            <person name="Tu T."/>
            <person name="Chai C.Y."/>
            <person name="Gao J.L."/>
            <person name="Fan L.J."/>
            <person name="van de Weg E."/>
            <person name="Wang J.Y."/>
            <person name="Gao Z.S."/>
        </authorList>
    </citation>
    <scope>NUCLEOTIDE SEQUENCE [LARGE SCALE GENOMIC DNA]</scope>
    <source>
        <tissue evidence="1">Leaves</tissue>
    </source>
</reference>
<keyword evidence="2" id="KW-1185">Reference proteome</keyword>
<comment type="caution">
    <text evidence="1">The sequence shown here is derived from an EMBL/GenBank/DDBJ whole genome shotgun (WGS) entry which is preliminary data.</text>
</comment>